<comment type="caution">
    <text evidence="2">The sequence shown here is derived from an EMBL/GenBank/DDBJ whole genome shotgun (WGS) entry which is preliminary data.</text>
</comment>
<feature type="signal peptide" evidence="1">
    <location>
        <begin position="1"/>
        <end position="22"/>
    </location>
</feature>
<evidence type="ECO:0000256" key="1">
    <source>
        <dbReference type="SAM" id="SignalP"/>
    </source>
</evidence>
<feature type="chain" id="PRO_5030812482" evidence="1">
    <location>
        <begin position="23"/>
        <end position="74"/>
    </location>
</feature>
<keyword evidence="1" id="KW-0732">Signal</keyword>
<organism evidence="2">
    <name type="scientific">Eiseniibacteriota bacterium</name>
    <dbReference type="NCBI Taxonomy" id="2212470"/>
    <lineage>
        <taxon>Bacteria</taxon>
        <taxon>Candidatus Eiseniibacteriota</taxon>
    </lineage>
</organism>
<gene>
    <name evidence="2" type="ORF">ENO08_02740</name>
</gene>
<name>A0A7V2AU92_UNCEI</name>
<dbReference type="EMBL" id="DSEC01000195">
    <property type="protein sequence ID" value="HER43359.1"/>
    <property type="molecule type" value="Genomic_DNA"/>
</dbReference>
<evidence type="ECO:0000313" key="2">
    <source>
        <dbReference type="EMBL" id="HER43359.1"/>
    </source>
</evidence>
<protein>
    <submittedName>
        <fullName evidence="2">Uncharacterized protein</fullName>
    </submittedName>
</protein>
<dbReference type="AlphaFoldDB" id="A0A7V2AU92"/>
<dbReference type="Proteomes" id="UP000886069">
    <property type="component" value="Unassembled WGS sequence"/>
</dbReference>
<accession>A0A7V2AU92</accession>
<dbReference type="PROSITE" id="PS51257">
    <property type="entry name" value="PROKAR_LIPOPROTEIN"/>
    <property type="match status" value="1"/>
</dbReference>
<reference evidence="2" key="1">
    <citation type="journal article" date="2020" name="mSystems">
        <title>Genome- and Community-Level Interaction Insights into Carbon Utilization and Element Cycling Functions of Hydrothermarchaeota in Hydrothermal Sediment.</title>
        <authorList>
            <person name="Zhou Z."/>
            <person name="Liu Y."/>
            <person name="Xu W."/>
            <person name="Pan J."/>
            <person name="Luo Z.H."/>
            <person name="Li M."/>
        </authorList>
    </citation>
    <scope>NUCLEOTIDE SEQUENCE [LARGE SCALE GENOMIC DNA]</scope>
    <source>
        <strain evidence="2">SpSt-1233</strain>
    </source>
</reference>
<proteinExistence type="predicted"/>
<sequence>MRRIIQFLMTALLLALPFTLSCEGVGDDGRSVYTEDVPDQEFSDFTTVESDSGVVKWVLSAPVIAPPPRRPSPS</sequence>